<feature type="region of interest" description="Disordered" evidence="1">
    <location>
        <begin position="27"/>
        <end position="80"/>
    </location>
</feature>
<gene>
    <name evidence="2" type="ORF">Scep_010275</name>
</gene>
<keyword evidence="3" id="KW-1185">Reference proteome</keyword>
<evidence type="ECO:0000313" key="3">
    <source>
        <dbReference type="Proteomes" id="UP001419268"/>
    </source>
</evidence>
<accession>A0AAP0JVF6</accession>
<evidence type="ECO:0000313" key="2">
    <source>
        <dbReference type="EMBL" id="KAK9140594.1"/>
    </source>
</evidence>
<protein>
    <submittedName>
        <fullName evidence="2">Uncharacterized protein</fullName>
    </submittedName>
</protein>
<dbReference type="EMBL" id="JBBNAG010000004">
    <property type="protein sequence ID" value="KAK9140594.1"/>
    <property type="molecule type" value="Genomic_DNA"/>
</dbReference>
<evidence type="ECO:0000256" key="1">
    <source>
        <dbReference type="SAM" id="MobiDB-lite"/>
    </source>
</evidence>
<dbReference type="AlphaFoldDB" id="A0AAP0JVF6"/>
<organism evidence="2 3">
    <name type="scientific">Stephania cephalantha</name>
    <dbReference type="NCBI Taxonomy" id="152367"/>
    <lineage>
        <taxon>Eukaryota</taxon>
        <taxon>Viridiplantae</taxon>
        <taxon>Streptophyta</taxon>
        <taxon>Embryophyta</taxon>
        <taxon>Tracheophyta</taxon>
        <taxon>Spermatophyta</taxon>
        <taxon>Magnoliopsida</taxon>
        <taxon>Ranunculales</taxon>
        <taxon>Menispermaceae</taxon>
        <taxon>Menispermoideae</taxon>
        <taxon>Cissampelideae</taxon>
        <taxon>Stephania</taxon>
    </lineage>
</organism>
<sequence>MSFDKTLEHYDLAQGINSMNIKEVPHLANLTEIKPSRSGTQGGHSNNRGRGGVRGKFRGSFKSQPHNSHHTCQIYREFGH</sequence>
<dbReference type="Proteomes" id="UP001419268">
    <property type="component" value="Unassembled WGS sequence"/>
</dbReference>
<proteinExistence type="predicted"/>
<comment type="caution">
    <text evidence="2">The sequence shown here is derived from an EMBL/GenBank/DDBJ whole genome shotgun (WGS) entry which is preliminary data.</text>
</comment>
<name>A0AAP0JVF6_9MAGN</name>
<reference evidence="2 3" key="1">
    <citation type="submission" date="2024-01" db="EMBL/GenBank/DDBJ databases">
        <title>Genome assemblies of Stephania.</title>
        <authorList>
            <person name="Yang L."/>
        </authorList>
    </citation>
    <scope>NUCLEOTIDE SEQUENCE [LARGE SCALE GENOMIC DNA]</scope>
    <source>
        <strain evidence="2">JXDWG</strain>
        <tissue evidence="2">Leaf</tissue>
    </source>
</reference>